<evidence type="ECO:0000256" key="3">
    <source>
        <dbReference type="ARBA" id="ARBA00022737"/>
    </source>
</evidence>
<feature type="disulfide bond" evidence="12">
    <location>
        <begin position="440"/>
        <end position="452"/>
    </location>
</feature>
<feature type="binding site" evidence="11">
    <location>
        <position position="196"/>
    </location>
    <ligand>
        <name>Ca(2+)</name>
        <dbReference type="ChEBI" id="CHEBI:29108"/>
        <label>2</label>
    </ligand>
</feature>
<dbReference type="Pfam" id="PF00089">
    <property type="entry name" value="Trypsin"/>
    <property type="match status" value="1"/>
</dbReference>
<evidence type="ECO:0000256" key="12">
    <source>
        <dbReference type="PROSITE-ProRule" id="PRU00124"/>
    </source>
</evidence>
<comment type="PTM">
    <text evidence="10">The iron and 2-oxoglutarate dependent 3-hydroxylation of aspartate and asparagine is (R) stereospecific within EGF domains.</text>
</comment>
<dbReference type="GO" id="GO:0006508">
    <property type="term" value="P:proteolysis"/>
    <property type="evidence" value="ECO:0007669"/>
    <property type="project" value="UniProtKB-KW"/>
</dbReference>
<keyword evidence="11" id="KW-0479">Metal-binding</keyword>
<dbReference type="SUPFAM" id="SSF49854">
    <property type="entry name" value="Spermadhesin, CUB domain"/>
    <property type="match status" value="2"/>
</dbReference>
<feature type="active site" description="Charge relay system" evidence="8">
    <location>
        <position position="659"/>
    </location>
</feature>
<feature type="binding site" evidence="11">
    <location>
        <position position="274"/>
    </location>
    <ligand>
        <name>Ca(2+)</name>
        <dbReference type="ChEBI" id="CHEBI:29108"/>
        <label>3</label>
    </ligand>
</feature>
<feature type="disulfide bond" description="Interchain (between heavy and light chains)" evidence="9">
    <location>
        <begin position="477"/>
        <end position="585"/>
    </location>
</feature>
<feature type="disulfide bond" evidence="12">
    <location>
        <begin position="398"/>
        <end position="410"/>
    </location>
</feature>
<dbReference type="InterPro" id="IPR009003">
    <property type="entry name" value="Peptidase_S1_PA"/>
</dbReference>
<dbReference type="InterPro" id="IPR002172">
    <property type="entry name" value="LDrepeatLR_classA_rpt"/>
</dbReference>
<dbReference type="FunFam" id="4.10.400.10:FF:000065">
    <property type="entry name" value="Transmembrane protease serine 7"/>
    <property type="match status" value="1"/>
</dbReference>
<evidence type="ECO:0000256" key="10">
    <source>
        <dbReference type="PIRSR" id="PIRSR001155-3"/>
    </source>
</evidence>
<evidence type="ECO:0000256" key="9">
    <source>
        <dbReference type="PIRSR" id="PIRSR001155-2"/>
    </source>
</evidence>
<feature type="disulfide bond" evidence="9">
    <location>
        <begin position="655"/>
        <end position="684"/>
    </location>
</feature>
<keyword evidence="1 13" id="KW-0645">Protease</keyword>
<proteinExistence type="predicted"/>
<dbReference type="PROSITE" id="PS01180">
    <property type="entry name" value="CUB"/>
    <property type="match status" value="2"/>
</dbReference>
<feature type="binding site" evidence="11">
    <location>
        <position position="135"/>
    </location>
    <ligand>
        <name>Ca(2+)</name>
        <dbReference type="ChEBI" id="CHEBI:29108"/>
        <label>1</label>
    </ligand>
</feature>
<dbReference type="Pfam" id="PF00431">
    <property type="entry name" value="CUB"/>
    <property type="match status" value="2"/>
</dbReference>
<evidence type="ECO:0000256" key="5">
    <source>
        <dbReference type="ARBA" id="ARBA00022825"/>
    </source>
</evidence>
<dbReference type="GO" id="GO:0046872">
    <property type="term" value="F:metal ion binding"/>
    <property type="evidence" value="ECO:0007669"/>
    <property type="project" value="UniProtKB-KW"/>
</dbReference>
<dbReference type="InterPro" id="IPR033116">
    <property type="entry name" value="TRYPSIN_SER"/>
</dbReference>
<feature type="disulfide bond" evidence="12">
    <location>
        <begin position="460"/>
        <end position="475"/>
    </location>
</feature>
<protein>
    <recommendedName>
        <fullName evidence="19">Suppressor of tumorigenicity 14 protein homolog</fullName>
    </recommendedName>
</protein>
<dbReference type="SUPFAM" id="SSF57424">
    <property type="entry name" value="LDL receptor-like module"/>
    <property type="match status" value="3"/>
</dbReference>
<dbReference type="FunFam" id="2.40.10.10:FF:000003">
    <property type="entry name" value="Transmembrane serine protease 3"/>
    <property type="match status" value="1"/>
</dbReference>
<dbReference type="PROSITE" id="PS00135">
    <property type="entry name" value="TRYPSIN_SER"/>
    <property type="match status" value="1"/>
</dbReference>
<dbReference type="InterPro" id="IPR024175">
    <property type="entry name" value="Pept_S1A_C1r/C1S/mannan-bd"/>
</dbReference>
<dbReference type="PROSITE" id="PS50240">
    <property type="entry name" value="TRYPSIN_DOM"/>
    <property type="match status" value="1"/>
</dbReference>
<evidence type="ECO:0000256" key="4">
    <source>
        <dbReference type="ARBA" id="ARBA00022801"/>
    </source>
</evidence>
<evidence type="ECO:0000256" key="7">
    <source>
        <dbReference type="ARBA" id="ARBA00023180"/>
    </source>
</evidence>
<evidence type="ECO:0000259" key="15">
    <source>
        <dbReference type="PROSITE" id="PS01180"/>
    </source>
</evidence>
<feature type="disulfide bond" evidence="9">
    <location>
        <begin position="338"/>
        <end position="369"/>
    </location>
</feature>
<keyword evidence="5 13" id="KW-0720">Serine protease</keyword>
<comment type="caution">
    <text evidence="12">Lacks conserved residue(s) required for the propagation of feature annotation.</text>
</comment>
<evidence type="ECO:0000259" key="16">
    <source>
        <dbReference type="PROSITE" id="PS50240"/>
    </source>
</evidence>
<feature type="disulfide bond" evidence="12">
    <location>
        <begin position="362"/>
        <end position="374"/>
    </location>
</feature>
<dbReference type="Pfam" id="PF00057">
    <property type="entry name" value="Ldl_recept_a"/>
    <property type="match status" value="4"/>
</dbReference>
<dbReference type="CDD" id="cd00190">
    <property type="entry name" value="Tryp_SPc"/>
    <property type="match status" value="1"/>
</dbReference>
<evidence type="ECO:0000256" key="8">
    <source>
        <dbReference type="PIRSR" id="PIRSR001155-1"/>
    </source>
</evidence>
<dbReference type="FunFam" id="2.60.120.290:FF:000005">
    <property type="entry name" value="Procollagen C-endopeptidase enhancer 1"/>
    <property type="match status" value="1"/>
</dbReference>
<accession>A0A8T2P8Y6</accession>
<dbReference type="CDD" id="cd00041">
    <property type="entry name" value="CUB"/>
    <property type="match status" value="2"/>
</dbReference>
<organism evidence="17 18">
    <name type="scientific">Albula glossodonta</name>
    <name type="common">roundjaw bonefish</name>
    <dbReference type="NCBI Taxonomy" id="121402"/>
    <lineage>
        <taxon>Eukaryota</taxon>
        <taxon>Metazoa</taxon>
        <taxon>Chordata</taxon>
        <taxon>Craniata</taxon>
        <taxon>Vertebrata</taxon>
        <taxon>Euteleostomi</taxon>
        <taxon>Actinopterygii</taxon>
        <taxon>Neopterygii</taxon>
        <taxon>Teleostei</taxon>
        <taxon>Albuliformes</taxon>
        <taxon>Albulidae</taxon>
        <taxon>Albula</taxon>
    </lineage>
</organism>
<dbReference type="GO" id="GO:0005576">
    <property type="term" value="C:extracellular region"/>
    <property type="evidence" value="ECO:0007669"/>
    <property type="project" value="InterPro"/>
</dbReference>
<keyword evidence="2" id="KW-0732">Signal</keyword>
<dbReference type="InterPro" id="IPR036055">
    <property type="entry name" value="LDL_receptor-like_sf"/>
</dbReference>
<feature type="disulfide bond" evidence="9">
    <location>
        <begin position="271"/>
        <end position="284"/>
    </location>
</feature>
<evidence type="ECO:0000256" key="11">
    <source>
        <dbReference type="PIRSR" id="PIRSR001155-4"/>
    </source>
</evidence>
<dbReference type="PIRSF" id="PIRSF001155">
    <property type="entry name" value="C1r_C1s_MASP"/>
    <property type="match status" value="1"/>
</dbReference>
<gene>
    <name evidence="17" type="ORF">JZ751_002115</name>
</gene>
<dbReference type="SMART" id="SM00192">
    <property type="entry name" value="LDLa"/>
    <property type="match status" value="4"/>
</dbReference>
<dbReference type="GO" id="GO:0009566">
    <property type="term" value="P:fertilization"/>
    <property type="evidence" value="ECO:0007669"/>
    <property type="project" value="UniProtKB-ARBA"/>
</dbReference>
<dbReference type="PANTHER" id="PTHR24252:SF17">
    <property type="entry name" value="SUPPRESSOR OF TUMORIGENICITY 14 PROTEIN HOMOLOG-RELATED"/>
    <property type="match status" value="1"/>
</dbReference>
<evidence type="ECO:0000256" key="1">
    <source>
        <dbReference type="ARBA" id="ARBA00022670"/>
    </source>
</evidence>
<evidence type="ECO:0000256" key="2">
    <source>
        <dbReference type="ARBA" id="ARBA00022729"/>
    </source>
</evidence>
<dbReference type="SMART" id="SM00020">
    <property type="entry name" value="Tryp_SPc"/>
    <property type="match status" value="1"/>
</dbReference>
<feature type="region of interest" description="Disordered" evidence="14">
    <location>
        <begin position="1"/>
        <end position="22"/>
    </location>
</feature>
<feature type="modified residue" description="(3R)-3-hydroxyasparagine" evidence="10">
    <location>
        <position position="195"/>
    </location>
</feature>
<dbReference type="InterPro" id="IPR043504">
    <property type="entry name" value="Peptidase_S1_PA_chymotrypsin"/>
</dbReference>
<dbReference type="InterPro" id="IPR001254">
    <property type="entry name" value="Trypsin_dom"/>
</dbReference>
<comment type="caution">
    <text evidence="17">The sequence shown here is derived from an EMBL/GenBank/DDBJ whole genome shotgun (WGS) entry which is preliminary data.</text>
</comment>
<feature type="disulfide bond" evidence="12">
    <location>
        <begin position="417"/>
        <end position="432"/>
    </location>
</feature>
<dbReference type="Gene3D" id="4.10.400.10">
    <property type="entry name" value="Low-density Lipoprotein Receptor"/>
    <property type="match status" value="4"/>
</dbReference>
<evidence type="ECO:0008006" key="19">
    <source>
        <dbReference type="Google" id="ProtNLM"/>
    </source>
</evidence>
<feature type="disulfide bond" evidence="12">
    <location>
        <begin position="369"/>
        <end position="387"/>
    </location>
</feature>
<dbReference type="Gene3D" id="2.40.10.10">
    <property type="entry name" value="Trypsin-like serine proteases"/>
    <property type="match status" value="2"/>
</dbReference>
<feature type="binding site" evidence="11">
    <location>
        <position position="306"/>
    </location>
    <ligand>
        <name>Ca(2+)</name>
        <dbReference type="ChEBI" id="CHEBI:29108"/>
        <label>3</label>
    </ligand>
</feature>
<feature type="disulfide bond" evidence="12">
    <location>
        <begin position="405"/>
        <end position="423"/>
    </location>
</feature>
<dbReference type="SUPFAM" id="SSF50494">
    <property type="entry name" value="Trypsin-like serine proteases"/>
    <property type="match status" value="1"/>
</dbReference>
<feature type="binding site" evidence="11">
    <location>
        <position position="263"/>
    </location>
    <ligand>
        <name>Ca(2+)</name>
        <dbReference type="ChEBI" id="CHEBI:29108"/>
        <label>3</label>
    </ligand>
</feature>
<sequence>MDPLDSGMRYTPKSQQDKDWDASIQFLPASDSKELEKRKGLKKGAIIGLVLLCKLSALDARMFQTSFRGENHDWLGVDGDGAEGHFYHTSQGQTGTLQSPRFPNSPYPSNTFGQWLIRADPGYVIKLDFDTFNLEEDNPEGECRKDFVKVYDSLVAIESRLMAEECGHYAPNEPLAFISSRNVMLITLVSDDTNNYPGFLAHFSQIPESQSKECGGQLTGAKGKFSTPNYPSYYPPRVTCEWDIKVPAGKQVKLTIEELLMTEHGQGTNKCTKDYVEINGEKFCGDKESVTVTSRDNQMKVVFYSDKSCVDRGFSAQYEAVDPSDPCPGKFQCANTRCINSGLKCDGWNDCGDNSDERNCKCEKTQITCRNTLCKPRFWECDGVNDCGDNTDEENCGCGKGELTCRNGKCVSEKKKCDGQDDCGDNTDESECPKTSVVKCSDYTYRCKNGKCISKLNPECDGLPDCEDGSDELNCDCGKQPYKSQRIVGGQNAEEGEWPWQVSLHIKGAGHVCGASIINNRWLVTAAHCVQDDGRTRQMGKFTVQRNLKQIISHPYYNHYTFDNDIALMELDAPVDFNQNIQPICLPSGSHVFPAGKNVWITGWGATREGGYGASVLQKAEVRIINSTKCNELMNGQITSRMMCAGVLSGGVDACQGDSGGPLSSKESNGRLFLGGVVSWGDGCARRNKPGIYTRVTKFRGWIREKTGV</sequence>
<dbReference type="GO" id="GO:0006956">
    <property type="term" value="P:complement activation"/>
    <property type="evidence" value="ECO:0007669"/>
    <property type="project" value="InterPro"/>
</dbReference>
<keyword evidence="10" id="KW-0597">Phosphoprotein</keyword>
<keyword evidence="6 9" id="KW-1015">Disulfide bond</keyword>
<feature type="binding site" evidence="11">
    <location>
        <position position="183"/>
    </location>
    <ligand>
        <name>Ca(2+)</name>
        <dbReference type="ChEBI" id="CHEBI:29108"/>
        <label>2</label>
    </ligand>
</feature>
<feature type="disulfide bond" evidence="9">
    <location>
        <begin position="440"/>
        <end position="466"/>
    </location>
</feature>
<dbReference type="PANTHER" id="PTHR24252">
    <property type="entry name" value="ACROSIN-RELATED"/>
    <property type="match status" value="1"/>
</dbReference>
<dbReference type="PRINTS" id="PR00261">
    <property type="entry name" value="LDLRECEPTOR"/>
</dbReference>
<feature type="active site" description="Charge relay system" evidence="8">
    <location>
        <position position="528"/>
    </location>
</feature>
<feature type="disulfide bond" evidence="12">
    <location>
        <begin position="381"/>
        <end position="396"/>
    </location>
</feature>
<evidence type="ECO:0000313" key="18">
    <source>
        <dbReference type="Proteomes" id="UP000824540"/>
    </source>
</evidence>
<keyword evidence="18" id="KW-1185">Reference proteome</keyword>
<dbReference type="EMBL" id="JAFBMS010000011">
    <property type="protein sequence ID" value="KAG9348380.1"/>
    <property type="molecule type" value="Genomic_DNA"/>
</dbReference>
<feature type="disulfide bond" evidence="12">
    <location>
        <begin position="345"/>
        <end position="360"/>
    </location>
</feature>
<feature type="active site" description="Charge relay system" evidence="8">
    <location>
        <position position="565"/>
    </location>
</feature>
<evidence type="ECO:0000256" key="13">
    <source>
        <dbReference type="RuleBase" id="RU363034"/>
    </source>
</evidence>
<feature type="binding site" evidence="11">
    <location>
        <position position="308"/>
    </location>
    <ligand>
        <name>Ca(2+)</name>
        <dbReference type="ChEBI" id="CHEBI:29108"/>
        <label>3</label>
    </ligand>
</feature>
<feature type="disulfide bond" evidence="9">
    <location>
        <begin position="630"/>
        <end position="644"/>
    </location>
</feature>
<name>A0A8T2P8Y6_9TELE</name>
<feature type="disulfide bond" evidence="9">
    <location>
        <begin position="214"/>
        <end position="240"/>
    </location>
</feature>
<dbReference type="PROSITE" id="PS50068">
    <property type="entry name" value="LDLRA_2"/>
    <property type="match status" value="4"/>
</dbReference>
<feature type="binding site" evidence="11">
    <location>
        <position position="146"/>
    </location>
    <ligand>
        <name>Ca(2+)</name>
        <dbReference type="ChEBI" id="CHEBI:29108"/>
        <label>1</label>
    </ligand>
</feature>
<keyword evidence="7" id="KW-0325">Glycoprotein</keyword>
<feature type="modified residue" description="Phosphoserine; by CK2" evidence="10">
    <location>
        <position position="226"/>
    </location>
</feature>
<dbReference type="InterPro" id="IPR035914">
    <property type="entry name" value="Sperma_CUB_dom_sf"/>
</dbReference>
<dbReference type="SMART" id="SM00042">
    <property type="entry name" value="CUB"/>
    <property type="match status" value="2"/>
</dbReference>
<evidence type="ECO:0000256" key="14">
    <source>
        <dbReference type="SAM" id="MobiDB-lite"/>
    </source>
</evidence>
<keyword evidence="3" id="KW-0677">Repeat</keyword>
<feature type="disulfide bond" evidence="9">
    <location>
        <begin position="387"/>
        <end position="452"/>
    </location>
</feature>
<feature type="disulfide bond" evidence="9 12">
    <location>
        <begin position="333"/>
        <end position="351"/>
    </location>
</feature>
<keyword evidence="10" id="KW-0379">Hydroxylation</keyword>
<evidence type="ECO:0000313" key="17">
    <source>
        <dbReference type="EMBL" id="KAG9348380.1"/>
    </source>
</evidence>
<reference evidence="17" key="1">
    <citation type="thesis" date="2021" institute="BYU ScholarsArchive" country="Provo, UT, USA">
        <title>Applications of and Algorithms for Genome Assembly and Genomic Analyses with an Emphasis on Marine Teleosts.</title>
        <authorList>
            <person name="Pickett B.D."/>
        </authorList>
    </citation>
    <scope>NUCLEOTIDE SEQUENCE</scope>
    <source>
        <strain evidence="17">HI-2016</strain>
    </source>
</reference>
<keyword evidence="11" id="KW-0106">Calcium</keyword>
<dbReference type="OrthoDB" id="6380398at2759"/>
<dbReference type="Gene3D" id="2.60.120.290">
    <property type="entry name" value="Spermadhesin, CUB domain"/>
    <property type="match status" value="2"/>
</dbReference>
<feature type="domain" description="CUB" evidence="15">
    <location>
        <begin position="214"/>
        <end position="321"/>
    </location>
</feature>
<dbReference type="FunFam" id="2.60.120.290:FF:000003">
    <property type="entry name" value="Neuropilin"/>
    <property type="match status" value="1"/>
</dbReference>
<keyword evidence="4 13" id="KW-0378">Hydrolase</keyword>
<dbReference type="InterPro" id="IPR000859">
    <property type="entry name" value="CUB_dom"/>
</dbReference>
<dbReference type="PROSITE" id="PS00134">
    <property type="entry name" value="TRYPSIN_HIS"/>
    <property type="match status" value="1"/>
</dbReference>
<dbReference type="CDD" id="cd00112">
    <property type="entry name" value="LDLa"/>
    <property type="match status" value="4"/>
</dbReference>
<feature type="domain" description="CUB" evidence="15">
    <location>
        <begin position="82"/>
        <end position="206"/>
    </location>
</feature>
<feature type="binding site" evidence="11">
    <location>
        <position position="195"/>
    </location>
    <ligand>
        <name>Ca(2+)</name>
        <dbReference type="ChEBI" id="CHEBI:29108"/>
        <label>2</label>
    </ligand>
</feature>
<dbReference type="GO" id="GO:0004252">
    <property type="term" value="F:serine-type endopeptidase activity"/>
    <property type="evidence" value="ECO:0007669"/>
    <property type="project" value="InterPro"/>
</dbReference>
<dbReference type="InterPro" id="IPR018114">
    <property type="entry name" value="TRYPSIN_HIS"/>
</dbReference>
<evidence type="ECO:0000256" key="6">
    <source>
        <dbReference type="ARBA" id="ARBA00023157"/>
    </source>
</evidence>
<dbReference type="AlphaFoldDB" id="A0A8T2P8Y6"/>
<dbReference type="Proteomes" id="UP000824540">
    <property type="component" value="Unassembled WGS sequence"/>
</dbReference>
<feature type="domain" description="Peptidase S1" evidence="16">
    <location>
        <begin position="487"/>
        <end position="708"/>
    </location>
</feature>